<dbReference type="PROSITE" id="PS50817">
    <property type="entry name" value="INTEIN_N_TER"/>
    <property type="match status" value="1"/>
</dbReference>
<proteinExistence type="predicted"/>
<gene>
    <name evidence="2" type="ORF">J2S74_001677</name>
</gene>
<feature type="coiled-coil region" evidence="1">
    <location>
        <begin position="222"/>
        <end position="249"/>
    </location>
</feature>
<reference evidence="2 3" key="1">
    <citation type="submission" date="2023-07" db="EMBL/GenBank/DDBJ databases">
        <title>Genomic Encyclopedia of Type Strains, Phase IV (KMG-IV): sequencing the most valuable type-strain genomes for metagenomic binning, comparative biology and taxonomic classification.</title>
        <authorList>
            <person name="Goeker M."/>
        </authorList>
    </citation>
    <scope>NUCLEOTIDE SEQUENCE [LARGE SCALE GENOMIC DNA]</scope>
    <source>
        <strain evidence="2 3">DSM 9768</strain>
    </source>
</reference>
<organism evidence="2 3">
    <name type="scientific">Evansella vedderi</name>
    <dbReference type="NCBI Taxonomy" id="38282"/>
    <lineage>
        <taxon>Bacteria</taxon>
        <taxon>Bacillati</taxon>
        <taxon>Bacillota</taxon>
        <taxon>Bacilli</taxon>
        <taxon>Bacillales</taxon>
        <taxon>Bacillaceae</taxon>
        <taxon>Evansella</taxon>
    </lineage>
</organism>
<protein>
    <submittedName>
        <fullName evidence="2">ABC-type transporter Mla subunit MlaD</fullName>
    </submittedName>
</protein>
<sequence>MKNIFFKAVPGLFQRRKNIKNDNQQFYYDNKVMDSINKLQKANHKLVDKITSLNESTNKVGEKTEDLFQIIDNIKYDHAEEMEKVLGQMSELNENQKLEMEDMKNYLKNLQRKQQEKMGRQLGDLRTNLQQLKELQDKNQINSTNDHEILTVLLEGLYDRLDTLQQNHKKEIGRIATKLGETNKDIQEKSNIQLEYSKTHSDLLYKLREQHFDYESNQLEEQKKLVDIIEELRGDMKKLEKLMEVSEGLMKTK</sequence>
<name>A0ABT9ZSV3_9BACI</name>
<dbReference type="RefSeq" id="WP_307324073.1">
    <property type="nucleotide sequence ID" value="NZ_JAUSUG010000005.1"/>
</dbReference>
<keyword evidence="1" id="KW-0175">Coiled coil</keyword>
<evidence type="ECO:0000313" key="3">
    <source>
        <dbReference type="Proteomes" id="UP001230005"/>
    </source>
</evidence>
<evidence type="ECO:0000256" key="1">
    <source>
        <dbReference type="SAM" id="Coils"/>
    </source>
</evidence>
<dbReference type="EMBL" id="JAUSUG010000005">
    <property type="protein sequence ID" value="MDQ0254302.1"/>
    <property type="molecule type" value="Genomic_DNA"/>
</dbReference>
<feature type="coiled-coil region" evidence="1">
    <location>
        <begin position="36"/>
        <end position="135"/>
    </location>
</feature>
<evidence type="ECO:0000313" key="2">
    <source>
        <dbReference type="EMBL" id="MDQ0254302.1"/>
    </source>
</evidence>
<dbReference type="InterPro" id="IPR006141">
    <property type="entry name" value="Intein_N"/>
</dbReference>
<accession>A0ABT9ZSV3</accession>
<comment type="caution">
    <text evidence="2">The sequence shown here is derived from an EMBL/GenBank/DDBJ whole genome shotgun (WGS) entry which is preliminary data.</text>
</comment>
<keyword evidence="3" id="KW-1185">Reference proteome</keyword>
<dbReference type="Proteomes" id="UP001230005">
    <property type="component" value="Unassembled WGS sequence"/>
</dbReference>